<feature type="compositionally biased region" description="Basic and acidic residues" evidence="1">
    <location>
        <begin position="7"/>
        <end position="22"/>
    </location>
</feature>
<reference evidence="2" key="1">
    <citation type="submission" date="2014-11" db="EMBL/GenBank/DDBJ databases">
        <authorList>
            <person name="Amaro Gonzalez C."/>
        </authorList>
    </citation>
    <scope>NUCLEOTIDE SEQUENCE</scope>
</reference>
<protein>
    <submittedName>
        <fullName evidence="2">Uncharacterized protein</fullName>
    </submittedName>
</protein>
<evidence type="ECO:0000256" key="1">
    <source>
        <dbReference type="SAM" id="MobiDB-lite"/>
    </source>
</evidence>
<reference evidence="2" key="2">
    <citation type="journal article" date="2015" name="Fish Shellfish Immunol.">
        <title>Early steps in the European eel (Anguilla anguilla)-Vibrio vulnificus interaction in the gills: Role of the RtxA13 toxin.</title>
        <authorList>
            <person name="Callol A."/>
            <person name="Pajuelo D."/>
            <person name="Ebbesson L."/>
            <person name="Teles M."/>
            <person name="MacKenzie S."/>
            <person name="Amaro C."/>
        </authorList>
    </citation>
    <scope>NUCLEOTIDE SEQUENCE</scope>
</reference>
<dbReference type="AlphaFoldDB" id="A0A0E9S5Y2"/>
<accession>A0A0E9S5Y2</accession>
<proteinExistence type="predicted"/>
<organism evidence="2">
    <name type="scientific">Anguilla anguilla</name>
    <name type="common">European freshwater eel</name>
    <name type="synonym">Muraena anguilla</name>
    <dbReference type="NCBI Taxonomy" id="7936"/>
    <lineage>
        <taxon>Eukaryota</taxon>
        <taxon>Metazoa</taxon>
        <taxon>Chordata</taxon>
        <taxon>Craniata</taxon>
        <taxon>Vertebrata</taxon>
        <taxon>Euteleostomi</taxon>
        <taxon>Actinopterygii</taxon>
        <taxon>Neopterygii</taxon>
        <taxon>Teleostei</taxon>
        <taxon>Anguilliformes</taxon>
        <taxon>Anguillidae</taxon>
        <taxon>Anguilla</taxon>
    </lineage>
</organism>
<sequence length="61" mass="6964">MPSSCNKYRDQEGASHKNKRQKQEYQECCVQQLGHTGTLKDAKCQQRKQVQPASPNIGMLE</sequence>
<name>A0A0E9S5Y2_ANGAN</name>
<feature type="region of interest" description="Disordered" evidence="1">
    <location>
        <begin position="1"/>
        <end position="22"/>
    </location>
</feature>
<feature type="region of interest" description="Disordered" evidence="1">
    <location>
        <begin position="40"/>
        <end position="61"/>
    </location>
</feature>
<evidence type="ECO:0000313" key="2">
    <source>
        <dbReference type="EMBL" id="JAH36617.1"/>
    </source>
</evidence>
<dbReference type="EMBL" id="GBXM01071960">
    <property type="protein sequence ID" value="JAH36617.1"/>
    <property type="molecule type" value="Transcribed_RNA"/>
</dbReference>